<protein>
    <submittedName>
        <fullName evidence="2">Uncharacterized protein</fullName>
    </submittedName>
</protein>
<feature type="compositionally biased region" description="Polar residues" evidence="1">
    <location>
        <begin position="403"/>
        <end position="415"/>
    </location>
</feature>
<sequence>MRSISASSLTSQHRTAAPPGYESPPEYVALPIESNEHRRVLLTDARLQTRPKAQFKAQAARERERIQERLSTGQEISMFDKSSDFQANAENTVRSLWISWGIWSDLWGPAWPKSSRPSSAQWCLANKFRAPFWGIPEDCSWPHEDEPGPNRGVSQQVARQQQMLLRALVRGDWDQYTTQASMPFTSTSRPCHQFFCQIFEEIRRLNLDDDGDQRQLSQKLGARAYDTVKGRWVDQGIWDAGWGRIPGWSWRHEKTHKRTSPKSSSVSSGTNSKGKPTCNDIQEPEPDTASAGIFSNPRPSKRTLPHQADVETQSGETQTTSRSSPAENTRRPDVREANAKRRRGLEEHVLDAHPARRQRRQCSRTYRDYPPVPVEGRTNSRPRPVGPAAASVSDAVRQFGKTAGTTKLPQPSTPLRRSERIATKAKMRPNA</sequence>
<name>A0ABR0BEP0_PURLI</name>
<comment type="caution">
    <text evidence="2">The sequence shown here is derived from an EMBL/GenBank/DDBJ whole genome shotgun (WGS) entry which is preliminary data.</text>
</comment>
<feature type="compositionally biased region" description="Polar residues" evidence="1">
    <location>
        <begin position="1"/>
        <end position="14"/>
    </location>
</feature>
<evidence type="ECO:0000313" key="3">
    <source>
        <dbReference type="Proteomes" id="UP001287286"/>
    </source>
</evidence>
<organism evidence="2 3">
    <name type="scientific">Purpureocillium lilacinum</name>
    <name type="common">Paecilomyces lilacinus</name>
    <dbReference type="NCBI Taxonomy" id="33203"/>
    <lineage>
        <taxon>Eukaryota</taxon>
        <taxon>Fungi</taxon>
        <taxon>Dikarya</taxon>
        <taxon>Ascomycota</taxon>
        <taxon>Pezizomycotina</taxon>
        <taxon>Sordariomycetes</taxon>
        <taxon>Hypocreomycetidae</taxon>
        <taxon>Hypocreales</taxon>
        <taxon>Ophiocordycipitaceae</taxon>
        <taxon>Purpureocillium</taxon>
    </lineage>
</organism>
<feature type="compositionally biased region" description="Polar residues" evidence="1">
    <location>
        <begin position="310"/>
        <end position="327"/>
    </location>
</feature>
<feature type="compositionally biased region" description="Low complexity" evidence="1">
    <location>
        <begin position="261"/>
        <end position="275"/>
    </location>
</feature>
<evidence type="ECO:0000256" key="1">
    <source>
        <dbReference type="SAM" id="MobiDB-lite"/>
    </source>
</evidence>
<evidence type="ECO:0000313" key="2">
    <source>
        <dbReference type="EMBL" id="KAK4071314.1"/>
    </source>
</evidence>
<proteinExistence type="predicted"/>
<reference evidence="2 3" key="1">
    <citation type="journal article" date="2024" name="Microbiol. Resour. Announc.">
        <title>Genome annotations for the ascomycete fungi Trichoderma harzianum, Trichoderma aggressivum, and Purpureocillium lilacinum.</title>
        <authorList>
            <person name="Beijen E.P.W."/>
            <person name="Ohm R.A."/>
        </authorList>
    </citation>
    <scope>NUCLEOTIDE SEQUENCE [LARGE SCALE GENOMIC DNA]</scope>
    <source>
        <strain evidence="2 3">CBS 150709</strain>
    </source>
</reference>
<dbReference type="Proteomes" id="UP001287286">
    <property type="component" value="Unassembled WGS sequence"/>
</dbReference>
<keyword evidence="3" id="KW-1185">Reference proteome</keyword>
<dbReference type="EMBL" id="JAWRVI010000225">
    <property type="protein sequence ID" value="KAK4071314.1"/>
    <property type="molecule type" value="Genomic_DNA"/>
</dbReference>
<feature type="region of interest" description="Disordered" evidence="1">
    <location>
        <begin position="1"/>
        <end position="26"/>
    </location>
</feature>
<gene>
    <name evidence="2" type="ORF">Purlil1_13457</name>
</gene>
<feature type="compositionally biased region" description="Basic and acidic residues" evidence="1">
    <location>
        <begin position="328"/>
        <end position="354"/>
    </location>
</feature>
<accession>A0ABR0BEP0</accession>
<feature type="region of interest" description="Disordered" evidence="1">
    <location>
        <begin position="253"/>
        <end position="431"/>
    </location>
</feature>